<dbReference type="Pfam" id="PF11992">
    <property type="entry name" value="TgpA_N"/>
    <property type="match status" value="1"/>
</dbReference>
<dbReference type="Pfam" id="PF01841">
    <property type="entry name" value="Transglut_core"/>
    <property type="match status" value="1"/>
</dbReference>
<keyword evidence="1" id="KW-0472">Membrane</keyword>
<protein>
    <submittedName>
        <fullName evidence="3">DUF3488 domain-containing protein</fullName>
    </submittedName>
</protein>
<dbReference type="Gene3D" id="3.10.620.30">
    <property type="match status" value="1"/>
</dbReference>
<feature type="transmembrane region" description="Helical" evidence="1">
    <location>
        <begin position="65"/>
        <end position="83"/>
    </location>
</feature>
<dbReference type="EMBL" id="SRPF01000001">
    <property type="protein sequence ID" value="TGN42033.1"/>
    <property type="molecule type" value="Genomic_DNA"/>
</dbReference>
<name>A0A4Z1CCX5_9GAMM</name>
<feature type="domain" description="Transglutaminase-like" evidence="2">
    <location>
        <begin position="388"/>
        <end position="459"/>
    </location>
</feature>
<evidence type="ECO:0000313" key="3">
    <source>
        <dbReference type="EMBL" id="TGN42033.1"/>
    </source>
</evidence>
<feature type="transmembrane region" description="Helical" evidence="1">
    <location>
        <begin position="114"/>
        <end position="136"/>
    </location>
</feature>
<evidence type="ECO:0000256" key="1">
    <source>
        <dbReference type="SAM" id="Phobius"/>
    </source>
</evidence>
<dbReference type="InterPro" id="IPR021878">
    <property type="entry name" value="TgpA_N"/>
</dbReference>
<evidence type="ECO:0000313" key="4">
    <source>
        <dbReference type="Proteomes" id="UP000298325"/>
    </source>
</evidence>
<dbReference type="RefSeq" id="WP_135802418.1">
    <property type="nucleotide sequence ID" value="NZ_SRPF01000001.1"/>
</dbReference>
<keyword evidence="4" id="KW-1185">Reference proteome</keyword>
<feature type="transmembrane region" description="Helical" evidence="1">
    <location>
        <begin position="148"/>
        <end position="166"/>
    </location>
</feature>
<feature type="transmembrane region" description="Helical" evidence="1">
    <location>
        <begin position="90"/>
        <end position="108"/>
    </location>
</feature>
<dbReference type="InterPro" id="IPR025403">
    <property type="entry name" value="TgpA-like_C"/>
</dbReference>
<dbReference type="AlphaFoldDB" id="A0A4Z1CCX5"/>
<sequence length="669" mass="74300">MGGFALLLIPQWDRLPVWLMVSCIVLAIWRWLAQLGRLRLPGKWSRSGLMAVLVAVYIATVQGRFTVETASSFFVLAVGLKWLETRTVRDFYVLLFILVYLATVNFLFHQEIHWTVINLTGVLVLFVGLQVLNAPGIPGAVRSGWKRLGLMFVKTLPVVVLLFVFFPRMAPLWSVPLVSGEARTGISDSMTPGDISNLAQSDERAFRVTFGDEIPAYRDRYWRGLFLDTLDGETWRQSRGDGFRRPGRVSVDGGVGELQPNEYDVLLEPTDQTWAFALEGSVAVSDNVEKNENGLFRFDRPADSAVRYRMGLAPQAAETGAALGNARQYLQLPANGNPRARELARSLREQASGPQELALNILSRFREQQYFYTLRPPQMPENGIDALLFDSKRGFCAHYAGAMTFLLRAADIPARVVVGYQGGEPGADNAYLIVRQYDAHAWVEAWIPGQGWTRFDPTAAIAPERIESGLRQAMQEEGSFLENNWTSPQRYGDMAMIQWASLQLDKINYQWQRWVVGYQGQSQMDLMSRLPGGFSLRELGYVTAAVIGGALLFAGLFTALRGRSFSGRDAFSRVLGRWHSICEAAGVPVRDGETPSRQAQRLAQAQPAVASSAMTFARLVNRHYYAGSSGAPGAGKSGPGAREELGRMKRLLGTLNKQVKRSKSSTGRE</sequence>
<dbReference type="Pfam" id="PF13559">
    <property type="entry name" value="DUF4129"/>
    <property type="match status" value="1"/>
</dbReference>
<dbReference type="InterPro" id="IPR038765">
    <property type="entry name" value="Papain-like_cys_pep_sf"/>
</dbReference>
<dbReference type="InterPro" id="IPR002931">
    <property type="entry name" value="Transglutaminase-like"/>
</dbReference>
<gene>
    <name evidence="3" type="ORF">E5Q11_03315</name>
</gene>
<accession>A0A4Z1CCX5</accession>
<dbReference type="Proteomes" id="UP000298325">
    <property type="component" value="Unassembled WGS sequence"/>
</dbReference>
<keyword evidence="1" id="KW-0812">Transmembrane</keyword>
<organism evidence="3 4">
    <name type="scientific">Marinobacter confluentis</name>
    <dbReference type="NCBI Taxonomy" id="1697557"/>
    <lineage>
        <taxon>Bacteria</taxon>
        <taxon>Pseudomonadati</taxon>
        <taxon>Pseudomonadota</taxon>
        <taxon>Gammaproteobacteria</taxon>
        <taxon>Pseudomonadales</taxon>
        <taxon>Marinobacteraceae</taxon>
        <taxon>Marinobacter</taxon>
    </lineage>
</organism>
<dbReference type="PANTHER" id="PTHR42736">
    <property type="entry name" value="PROTEIN-GLUTAMINE GAMMA-GLUTAMYLTRANSFERASE"/>
    <property type="match status" value="1"/>
</dbReference>
<dbReference type="OrthoDB" id="9804872at2"/>
<feature type="transmembrane region" description="Helical" evidence="1">
    <location>
        <begin position="15"/>
        <end position="32"/>
    </location>
</feature>
<dbReference type="PANTHER" id="PTHR42736:SF1">
    <property type="entry name" value="PROTEIN-GLUTAMINE GAMMA-GLUTAMYLTRANSFERASE"/>
    <property type="match status" value="1"/>
</dbReference>
<proteinExistence type="predicted"/>
<keyword evidence="1" id="KW-1133">Transmembrane helix</keyword>
<dbReference type="SMART" id="SM00460">
    <property type="entry name" value="TGc"/>
    <property type="match status" value="1"/>
</dbReference>
<comment type="caution">
    <text evidence="3">The sequence shown here is derived from an EMBL/GenBank/DDBJ whole genome shotgun (WGS) entry which is preliminary data.</text>
</comment>
<reference evidence="3 4" key="1">
    <citation type="submission" date="2019-04" db="EMBL/GenBank/DDBJ databases">
        <authorList>
            <person name="Park S."/>
            <person name="Yoon J.-H."/>
        </authorList>
    </citation>
    <scope>NUCLEOTIDE SEQUENCE [LARGE SCALE GENOMIC DNA]</scope>
    <source>
        <strain evidence="3 4">HJM-18</strain>
    </source>
</reference>
<feature type="transmembrane region" description="Helical" evidence="1">
    <location>
        <begin position="44"/>
        <end position="59"/>
    </location>
</feature>
<dbReference type="SUPFAM" id="SSF54001">
    <property type="entry name" value="Cysteine proteinases"/>
    <property type="match status" value="1"/>
</dbReference>
<evidence type="ECO:0000259" key="2">
    <source>
        <dbReference type="SMART" id="SM00460"/>
    </source>
</evidence>
<feature type="transmembrane region" description="Helical" evidence="1">
    <location>
        <begin position="539"/>
        <end position="560"/>
    </location>
</feature>
<dbReference type="InterPro" id="IPR052901">
    <property type="entry name" value="Bact_TGase-like"/>
</dbReference>